<dbReference type="AlphaFoldDB" id="A0A0P1A668"/>
<evidence type="ECO:0000256" key="3">
    <source>
        <dbReference type="SAM" id="SignalP"/>
    </source>
</evidence>
<name>A0A0P1A668_PLAHL</name>
<feature type="domain" description="Apple" evidence="4">
    <location>
        <begin position="63"/>
        <end position="140"/>
    </location>
</feature>
<keyword evidence="3" id="KW-0732">Signal</keyword>
<dbReference type="InterPro" id="IPR000177">
    <property type="entry name" value="Apple"/>
</dbReference>
<dbReference type="InterPro" id="IPR003609">
    <property type="entry name" value="Pan_app"/>
</dbReference>
<dbReference type="OrthoDB" id="157566at2759"/>
<dbReference type="PANTHER" id="PTHR33946:SF4">
    <property type="entry name" value="COAGULATION FACTOR XI"/>
    <property type="match status" value="1"/>
</dbReference>
<evidence type="ECO:0000313" key="6">
    <source>
        <dbReference type="Proteomes" id="UP000054928"/>
    </source>
</evidence>
<dbReference type="GO" id="GO:0006508">
    <property type="term" value="P:proteolysis"/>
    <property type="evidence" value="ECO:0007669"/>
    <property type="project" value="InterPro"/>
</dbReference>
<proteinExistence type="predicted"/>
<dbReference type="OMA" id="CARQFTG"/>
<dbReference type="CDD" id="cd01100">
    <property type="entry name" value="APPLE_Factor_XI_like"/>
    <property type="match status" value="1"/>
</dbReference>
<feature type="chain" id="PRO_5006058399" evidence="3">
    <location>
        <begin position="22"/>
        <end position="159"/>
    </location>
</feature>
<keyword evidence="2" id="KW-1015">Disulfide bond</keyword>
<keyword evidence="6" id="KW-1185">Reference proteome</keyword>
<sequence length="159" mass="16815">MLCILTIAVATFVSSAARSEAACPNLNLGKCGDASSPECCSEGNFCMPWTPSNYQCVSLPSQCSRQFTGYDFYGGDIKTVYGVQPGDCCASCLSTSGCLAYTFINEYHGTTACYLKAGMGKPKKVVGIVSAVIDSYTSDQDHTPKHSLQGAESLELLSV</sequence>
<dbReference type="GeneID" id="36395090"/>
<accession>A0A0P1A668</accession>
<evidence type="ECO:0000256" key="2">
    <source>
        <dbReference type="ARBA" id="ARBA00023157"/>
    </source>
</evidence>
<dbReference type="EMBL" id="CCYD01000109">
    <property type="protein sequence ID" value="CEG35696.1"/>
    <property type="molecule type" value="Genomic_DNA"/>
</dbReference>
<reference evidence="6" key="1">
    <citation type="submission" date="2014-09" db="EMBL/GenBank/DDBJ databases">
        <authorList>
            <person name="Sharma Rahul"/>
            <person name="Thines Marco"/>
        </authorList>
    </citation>
    <scope>NUCLEOTIDE SEQUENCE [LARGE SCALE GENOMIC DNA]</scope>
</reference>
<dbReference type="PROSITE" id="PS50948">
    <property type="entry name" value="PAN"/>
    <property type="match status" value="1"/>
</dbReference>
<protein>
    <submittedName>
        <fullName evidence="5">PAN-1 domain</fullName>
    </submittedName>
</protein>
<evidence type="ECO:0000313" key="5">
    <source>
        <dbReference type="EMBL" id="CEG35696.1"/>
    </source>
</evidence>
<evidence type="ECO:0000256" key="1">
    <source>
        <dbReference type="ARBA" id="ARBA00022737"/>
    </source>
</evidence>
<dbReference type="PANTHER" id="PTHR33946">
    <property type="match status" value="1"/>
</dbReference>
<feature type="signal peptide" evidence="3">
    <location>
        <begin position="1"/>
        <end position="21"/>
    </location>
</feature>
<evidence type="ECO:0000259" key="4">
    <source>
        <dbReference type="PROSITE" id="PS50948"/>
    </source>
</evidence>
<dbReference type="Pfam" id="PF14295">
    <property type="entry name" value="PAN_4"/>
    <property type="match status" value="1"/>
</dbReference>
<dbReference type="Proteomes" id="UP000054928">
    <property type="component" value="Unassembled WGS sequence"/>
</dbReference>
<dbReference type="Gene3D" id="3.50.4.10">
    <property type="entry name" value="Hepatocyte Growth Factor"/>
    <property type="match status" value="1"/>
</dbReference>
<dbReference type="GO" id="GO:0005576">
    <property type="term" value="C:extracellular region"/>
    <property type="evidence" value="ECO:0007669"/>
    <property type="project" value="InterPro"/>
</dbReference>
<dbReference type="SMART" id="SM00223">
    <property type="entry name" value="APPLE"/>
    <property type="match status" value="1"/>
</dbReference>
<dbReference type="RefSeq" id="XP_024572065.1">
    <property type="nucleotide sequence ID" value="XM_024727048.1"/>
</dbReference>
<keyword evidence="1" id="KW-0677">Repeat</keyword>
<organism evidence="5 6">
    <name type="scientific">Plasmopara halstedii</name>
    <name type="common">Downy mildew of sunflower</name>
    <dbReference type="NCBI Taxonomy" id="4781"/>
    <lineage>
        <taxon>Eukaryota</taxon>
        <taxon>Sar</taxon>
        <taxon>Stramenopiles</taxon>
        <taxon>Oomycota</taxon>
        <taxon>Peronosporomycetes</taxon>
        <taxon>Peronosporales</taxon>
        <taxon>Peronosporaceae</taxon>
        <taxon>Plasmopara</taxon>
    </lineage>
</organism>